<dbReference type="Pfam" id="PF13855">
    <property type="entry name" value="LRR_8"/>
    <property type="match status" value="2"/>
</dbReference>
<dbReference type="FunFam" id="3.40.50.10140:FF:000001">
    <property type="entry name" value="Toll-like receptor 2"/>
    <property type="match status" value="1"/>
</dbReference>
<name>A0A8J1U3R5_OWEFU</name>
<evidence type="ECO:0000256" key="6">
    <source>
        <dbReference type="ARBA" id="ARBA00022729"/>
    </source>
</evidence>
<evidence type="ECO:0000256" key="14">
    <source>
        <dbReference type="SAM" id="Phobius"/>
    </source>
</evidence>
<evidence type="ECO:0000256" key="3">
    <source>
        <dbReference type="ARBA" id="ARBA00022588"/>
    </source>
</evidence>
<evidence type="ECO:0000256" key="9">
    <source>
        <dbReference type="ARBA" id="ARBA00022989"/>
    </source>
</evidence>
<dbReference type="GO" id="GO:0045087">
    <property type="term" value="P:innate immune response"/>
    <property type="evidence" value="ECO:0007669"/>
    <property type="project" value="UniProtKB-KW"/>
</dbReference>
<feature type="compositionally biased region" description="Basic and acidic residues" evidence="13">
    <location>
        <begin position="740"/>
        <end position="750"/>
    </location>
</feature>
<dbReference type="Pfam" id="PF01582">
    <property type="entry name" value="TIR"/>
    <property type="match status" value="1"/>
</dbReference>
<evidence type="ECO:0000313" key="17">
    <source>
        <dbReference type="Proteomes" id="UP000749559"/>
    </source>
</evidence>
<dbReference type="InterPro" id="IPR035897">
    <property type="entry name" value="Toll_tir_struct_dom_sf"/>
</dbReference>
<accession>A0A8J1U3R5</accession>
<dbReference type="PANTHER" id="PTHR24365:SF541">
    <property type="entry name" value="PROTEIN TOLL-RELATED"/>
    <property type="match status" value="1"/>
</dbReference>
<comment type="subcellular location">
    <subcellularLocation>
        <location evidence="1">Membrane</location>
        <topology evidence="1">Single-pass type I membrane protein</topology>
    </subcellularLocation>
</comment>
<keyword evidence="11" id="KW-0675">Receptor</keyword>
<dbReference type="InterPro" id="IPR003591">
    <property type="entry name" value="Leu-rich_rpt_typical-subtyp"/>
</dbReference>
<keyword evidence="9 14" id="KW-1133">Transmembrane helix</keyword>
<evidence type="ECO:0000256" key="13">
    <source>
        <dbReference type="SAM" id="MobiDB-lite"/>
    </source>
</evidence>
<dbReference type="OrthoDB" id="676979at2759"/>
<dbReference type="PROSITE" id="PS50104">
    <property type="entry name" value="TIR"/>
    <property type="match status" value="1"/>
</dbReference>
<dbReference type="GO" id="GO:0004888">
    <property type="term" value="F:transmembrane signaling receptor activity"/>
    <property type="evidence" value="ECO:0007669"/>
    <property type="project" value="InterPro"/>
</dbReference>
<feature type="region of interest" description="Disordered" evidence="13">
    <location>
        <begin position="740"/>
        <end position="759"/>
    </location>
</feature>
<organism evidence="16 17">
    <name type="scientific">Owenia fusiformis</name>
    <name type="common">Polychaete worm</name>
    <dbReference type="NCBI Taxonomy" id="6347"/>
    <lineage>
        <taxon>Eukaryota</taxon>
        <taxon>Metazoa</taxon>
        <taxon>Spiralia</taxon>
        <taxon>Lophotrochozoa</taxon>
        <taxon>Annelida</taxon>
        <taxon>Polychaeta</taxon>
        <taxon>Sedentaria</taxon>
        <taxon>Canalipalpata</taxon>
        <taxon>Sabellida</taxon>
        <taxon>Oweniida</taxon>
        <taxon>Oweniidae</taxon>
        <taxon>Owenia</taxon>
    </lineage>
</organism>
<dbReference type="EMBL" id="CAIIXF020000006">
    <property type="protein sequence ID" value="CAH1785782.1"/>
    <property type="molecule type" value="Genomic_DNA"/>
</dbReference>
<keyword evidence="5 14" id="KW-0812">Transmembrane</keyword>
<dbReference type="InterPro" id="IPR032675">
    <property type="entry name" value="LRR_dom_sf"/>
</dbReference>
<keyword evidence="12" id="KW-0325">Glycoprotein</keyword>
<feature type="region of interest" description="Disordered" evidence="13">
    <location>
        <begin position="770"/>
        <end position="791"/>
    </location>
</feature>
<evidence type="ECO:0000256" key="15">
    <source>
        <dbReference type="SAM" id="SignalP"/>
    </source>
</evidence>
<evidence type="ECO:0000256" key="8">
    <source>
        <dbReference type="ARBA" id="ARBA00022859"/>
    </source>
</evidence>
<dbReference type="InterPro" id="IPR001611">
    <property type="entry name" value="Leu-rich_rpt"/>
</dbReference>
<reference evidence="16" key="1">
    <citation type="submission" date="2022-03" db="EMBL/GenBank/DDBJ databases">
        <authorList>
            <person name="Martin C."/>
        </authorList>
    </citation>
    <scope>NUCLEOTIDE SEQUENCE</scope>
</reference>
<evidence type="ECO:0000256" key="10">
    <source>
        <dbReference type="ARBA" id="ARBA00023136"/>
    </source>
</evidence>
<comment type="similarity">
    <text evidence="2">Belongs to the Toll-like receptor family.</text>
</comment>
<dbReference type="PROSITE" id="PS51450">
    <property type="entry name" value="LRR"/>
    <property type="match status" value="1"/>
</dbReference>
<dbReference type="SMART" id="SM00369">
    <property type="entry name" value="LRR_TYP"/>
    <property type="match status" value="3"/>
</dbReference>
<dbReference type="Gene3D" id="3.80.10.10">
    <property type="entry name" value="Ribonuclease Inhibitor"/>
    <property type="match status" value="2"/>
</dbReference>
<evidence type="ECO:0000256" key="5">
    <source>
        <dbReference type="ARBA" id="ARBA00022692"/>
    </source>
</evidence>
<protein>
    <submittedName>
        <fullName evidence="16">Uncharacterized protein</fullName>
    </submittedName>
</protein>
<keyword evidence="3" id="KW-0399">Innate immunity</keyword>
<dbReference type="Proteomes" id="UP000749559">
    <property type="component" value="Unassembled WGS sequence"/>
</dbReference>
<dbReference type="GO" id="GO:0005886">
    <property type="term" value="C:plasma membrane"/>
    <property type="evidence" value="ECO:0007669"/>
    <property type="project" value="TreeGrafter"/>
</dbReference>
<evidence type="ECO:0000256" key="11">
    <source>
        <dbReference type="ARBA" id="ARBA00023170"/>
    </source>
</evidence>
<evidence type="ECO:0000313" key="16">
    <source>
        <dbReference type="EMBL" id="CAH1785782.1"/>
    </source>
</evidence>
<keyword evidence="8" id="KW-0391">Immunity</keyword>
<keyword evidence="10 14" id="KW-0472">Membrane</keyword>
<dbReference type="AlphaFoldDB" id="A0A8J1U3R5"/>
<dbReference type="InterPro" id="IPR017241">
    <property type="entry name" value="Toll-like_receptor"/>
</dbReference>
<dbReference type="Gene3D" id="3.40.50.10140">
    <property type="entry name" value="Toll/interleukin-1 receptor homology (TIR) domain"/>
    <property type="match status" value="1"/>
</dbReference>
<gene>
    <name evidence="16" type="ORF">OFUS_LOCUS11795</name>
</gene>
<evidence type="ECO:0000256" key="12">
    <source>
        <dbReference type="ARBA" id="ARBA00023180"/>
    </source>
</evidence>
<evidence type="ECO:0000256" key="7">
    <source>
        <dbReference type="ARBA" id="ARBA00022737"/>
    </source>
</evidence>
<dbReference type="SMART" id="SM00255">
    <property type="entry name" value="TIR"/>
    <property type="match status" value="1"/>
</dbReference>
<evidence type="ECO:0000256" key="4">
    <source>
        <dbReference type="ARBA" id="ARBA00022614"/>
    </source>
</evidence>
<keyword evidence="17" id="KW-1185">Reference proteome</keyword>
<evidence type="ECO:0000256" key="2">
    <source>
        <dbReference type="ARBA" id="ARBA00009634"/>
    </source>
</evidence>
<feature type="signal peptide" evidence="15">
    <location>
        <begin position="1"/>
        <end position="29"/>
    </location>
</feature>
<comment type="caution">
    <text evidence="16">The sequence shown here is derived from an EMBL/GenBank/DDBJ whole genome shotgun (WGS) entry which is preliminary data.</text>
</comment>
<dbReference type="InterPro" id="IPR000157">
    <property type="entry name" value="TIR_dom"/>
</dbReference>
<keyword evidence="7" id="KW-0677">Repeat</keyword>
<feature type="chain" id="PRO_5043490355" evidence="15">
    <location>
        <begin position="30"/>
        <end position="791"/>
    </location>
</feature>
<evidence type="ECO:0000256" key="1">
    <source>
        <dbReference type="ARBA" id="ARBA00004479"/>
    </source>
</evidence>
<feature type="transmembrane region" description="Helical" evidence="14">
    <location>
        <begin position="547"/>
        <end position="569"/>
    </location>
</feature>
<proteinExistence type="inferred from homology"/>
<dbReference type="GO" id="GO:0002224">
    <property type="term" value="P:toll-like receptor signaling pathway"/>
    <property type="evidence" value="ECO:0007669"/>
    <property type="project" value="InterPro"/>
</dbReference>
<sequence>MLTQRCWRFPLNLLIVVFIIQLHSVPAHATDKARSKNLSCCEKCRCVDSNVLCDGVKNLTSLPLDCPINTTQLSLVGGGLSELNDGVLGKHYEALECLNISGNRISVLRNATFAGLKDLQVLNIGDNFYSASELDPFVFSSLPNIKHIEVTSWGDAMEKGTDRIVAKAWMNTLQGLENSTIETIIFKHISKNPVAVEKSYFKHLKNSPVKNLIFNDMEIVDIDIDCLAYLPKLEVMDLSTNTLEMTFSYFKIMIYLYKLTNLRDVILKDNLMRHGSVVEEVFTKEQAMTFYQFPKSIQLIDFSGSVFAFSSYSFSYGFRILSDNQLEKVDMSGMKLIHYIGDEVLGFVKLRELHFQNNECEITPSMLSCRHGAFESLQILDISYNYINWSSVENDTQIFENCTKLQYLDMSHNKMNYIPLTVFNDTYELRTLNLSGNHLDDLNLDIKSLGVLGMLNISHNKLQMVPTGIREDLDYLKQRHNISVKLDVTDNPLICSCHSYDFIEWMQAHSKDIHQWDKLHCTYFNDSVIQMRTINVPTLQIKCVQRLILAGTIPSGMLIIVISITVVCYRRRYKLQFIFLQLRAACRHHGKENADFDFDAFISYSSLDITWGKKTLYVNLVGTFHYKICIDDVNFRPGSEITAAITRAIAKSNKVILVITQNFLRSKWCTYELDLATGELASKGRDCLVLILKEPLNSLPEELITDTLRSLLDTRIYLEWREDADRKDVFWRKLRDVLGEPSSRGDHNEQEESPLFPQTIEDENLAQQILAHAQQSGKNEDESPLLKTQKS</sequence>
<dbReference type="SUPFAM" id="SSF52058">
    <property type="entry name" value="L domain-like"/>
    <property type="match status" value="1"/>
</dbReference>
<keyword evidence="6 15" id="KW-0732">Signal</keyword>
<dbReference type="SUPFAM" id="SSF52200">
    <property type="entry name" value="Toll/Interleukin receptor TIR domain"/>
    <property type="match status" value="1"/>
</dbReference>
<dbReference type="PIRSF" id="PIRSF037595">
    <property type="entry name" value="Toll-like_receptor"/>
    <property type="match status" value="1"/>
</dbReference>
<dbReference type="PANTHER" id="PTHR24365">
    <property type="entry name" value="TOLL-LIKE RECEPTOR"/>
    <property type="match status" value="1"/>
</dbReference>
<keyword evidence="4" id="KW-0433">Leucine-rich repeat</keyword>